<gene>
    <name evidence="1" type="ORF">B5E91_09535</name>
</gene>
<protein>
    <submittedName>
        <fullName evidence="1">Uncharacterized protein</fullName>
    </submittedName>
</protein>
<name>A0A1Y4QH79_9FIRM</name>
<sequence>MISVAITDVELLSLGNLLSIFYCYGIRDLFYDQFIANANASKKSRVLVEELELKNKSYGANRN</sequence>
<organism evidence="1 2">
    <name type="scientific">Thomasclavelia spiroformis</name>
    <dbReference type="NCBI Taxonomy" id="29348"/>
    <lineage>
        <taxon>Bacteria</taxon>
        <taxon>Bacillati</taxon>
        <taxon>Bacillota</taxon>
        <taxon>Erysipelotrichia</taxon>
        <taxon>Erysipelotrichales</taxon>
        <taxon>Coprobacillaceae</taxon>
        <taxon>Thomasclavelia</taxon>
    </lineage>
</organism>
<evidence type="ECO:0000313" key="1">
    <source>
        <dbReference type="EMBL" id="OUQ04619.1"/>
    </source>
</evidence>
<dbReference type="Proteomes" id="UP000196258">
    <property type="component" value="Unassembled WGS sequence"/>
</dbReference>
<dbReference type="RefSeq" id="WP_087257126.1">
    <property type="nucleotide sequence ID" value="NZ_JBKTEH010000002.1"/>
</dbReference>
<proteinExistence type="predicted"/>
<evidence type="ECO:0000313" key="2">
    <source>
        <dbReference type="Proteomes" id="UP000196258"/>
    </source>
</evidence>
<accession>A0A1Y4QH79</accession>
<dbReference type="AlphaFoldDB" id="A0A1Y4QH79"/>
<comment type="caution">
    <text evidence="1">The sequence shown here is derived from an EMBL/GenBank/DDBJ whole genome shotgun (WGS) entry which is preliminary data.</text>
</comment>
<dbReference type="EMBL" id="NFLB01000010">
    <property type="protein sequence ID" value="OUQ04619.1"/>
    <property type="molecule type" value="Genomic_DNA"/>
</dbReference>
<reference evidence="2" key="1">
    <citation type="submission" date="2017-04" db="EMBL/GenBank/DDBJ databases">
        <title>Function of individual gut microbiota members based on whole genome sequencing of pure cultures obtained from chicken caecum.</title>
        <authorList>
            <person name="Medvecky M."/>
            <person name="Cejkova D."/>
            <person name="Polansky O."/>
            <person name="Karasova D."/>
            <person name="Kubasova T."/>
            <person name="Cizek A."/>
            <person name="Rychlik I."/>
        </authorList>
    </citation>
    <scope>NUCLEOTIDE SEQUENCE [LARGE SCALE GENOMIC DNA]</scope>
    <source>
        <strain evidence="2">An149</strain>
    </source>
</reference>